<dbReference type="Pfam" id="PF13193">
    <property type="entry name" value="AMP-binding_C"/>
    <property type="match status" value="1"/>
</dbReference>
<dbReference type="SMART" id="SM00823">
    <property type="entry name" value="PKS_PP"/>
    <property type="match status" value="1"/>
</dbReference>
<evidence type="ECO:0000313" key="5">
    <source>
        <dbReference type="EMBL" id="CAA9444422.1"/>
    </source>
</evidence>
<feature type="domain" description="Carrier" evidence="4">
    <location>
        <begin position="518"/>
        <end position="593"/>
    </location>
</feature>
<dbReference type="EMBL" id="CADCUS010000580">
    <property type="protein sequence ID" value="CAA9444422.1"/>
    <property type="molecule type" value="Genomic_DNA"/>
</dbReference>
<dbReference type="Gene3D" id="3.40.50.1820">
    <property type="entry name" value="alpha/beta hydrolase"/>
    <property type="match status" value="1"/>
</dbReference>
<sequence length="642" mass="65829">MTGSPHRPAVAPDVVDRFSARARTSPDDVAVVDGAASVTYGELAAASAAVAAALAAEGLAAEDVVPVVLGRGTALIATLLGVLEAGAAFACLDPATPRARFDMLLADSGARLVLTDAAGTTTLTPCAVPTLDVSTLLRGGGDRVGGAAPAERGSLAYLLYTSGSTGRPKPVAVGRTALSHHAEAVARALALTPRDRVLQFAGPGFDVLLEEVFPTLSAGGAVVVAPTPVPPPAELEALLASAGVTIVNVPTPYWEEWVADLVRRPRPLPPALRLAVIGSDRGLGVTLRRWAERTDVPVVNAYGLTETTITSTLQFFAPAEPVDDGPLPIGLPLDGTEVHLLDGHGAAVADGAVGELYIGGPQVALGYHGMPLETEARFVPDTTTGRAGARLFRTGDLAQRRPDGALQLLGRVYDQVKIRGQRVEPGEVTAALLAHPGVHRAHTRVVGDGTSRGLLGYVVLSDAAVTEAELRTHLAETLPAVMVPARVVALPEIPLTPNGKVDGAALPDPPAAPTSGTAARTDLEALVASVWQDVLDLPSVGLDDSFFDVGGHSVLLVRVQSLLSGQLGRAVPGVALFEHYTVRRLARYLEGTTDDDGGSTDAGVAVPVGSAGPALRGPRGGRRRRAAAAAVDGSAGAHDDHV</sequence>
<reference evidence="5" key="1">
    <citation type="submission" date="2020-02" db="EMBL/GenBank/DDBJ databases">
        <authorList>
            <person name="Meier V. D."/>
        </authorList>
    </citation>
    <scope>NUCLEOTIDE SEQUENCE</scope>
    <source>
        <strain evidence="5">AVDCRST_MAG66</strain>
    </source>
</reference>
<dbReference type="Gene3D" id="3.40.50.12780">
    <property type="entry name" value="N-terminal domain of ligase-like"/>
    <property type="match status" value="1"/>
</dbReference>
<evidence type="ECO:0000259" key="4">
    <source>
        <dbReference type="PROSITE" id="PS50075"/>
    </source>
</evidence>
<accession>A0A6J4QK66</accession>
<dbReference type="PROSITE" id="PS00455">
    <property type="entry name" value="AMP_BINDING"/>
    <property type="match status" value="1"/>
</dbReference>
<dbReference type="InterPro" id="IPR020806">
    <property type="entry name" value="PKS_PP-bd"/>
</dbReference>
<protein>
    <recommendedName>
        <fullName evidence="4">Carrier domain-containing protein</fullName>
    </recommendedName>
</protein>
<dbReference type="NCBIfam" id="TIGR01733">
    <property type="entry name" value="AA-adenyl-dom"/>
    <property type="match status" value="1"/>
</dbReference>
<keyword evidence="1" id="KW-0596">Phosphopantetheine</keyword>
<dbReference type="Pfam" id="PF00550">
    <property type="entry name" value="PP-binding"/>
    <property type="match status" value="1"/>
</dbReference>
<dbReference type="GO" id="GO:0031177">
    <property type="term" value="F:phosphopantetheine binding"/>
    <property type="evidence" value="ECO:0007669"/>
    <property type="project" value="InterPro"/>
</dbReference>
<dbReference type="GO" id="GO:0005737">
    <property type="term" value="C:cytoplasm"/>
    <property type="evidence" value="ECO:0007669"/>
    <property type="project" value="TreeGrafter"/>
</dbReference>
<dbReference type="CDD" id="cd05930">
    <property type="entry name" value="A_NRPS"/>
    <property type="match status" value="1"/>
</dbReference>
<feature type="region of interest" description="Disordered" evidence="3">
    <location>
        <begin position="592"/>
        <end position="622"/>
    </location>
</feature>
<evidence type="ECO:0000256" key="1">
    <source>
        <dbReference type="ARBA" id="ARBA00022450"/>
    </source>
</evidence>
<dbReference type="InterPro" id="IPR042099">
    <property type="entry name" value="ANL_N_sf"/>
</dbReference>
<evidence type="ECO:0000256" key="3">
    <source>
        <dbReference type="SAM" id="MobiDB-lite"/>
    </source>
</evidence>
<dbReference type="InterPro" id="IPR010071">
    <property type="entry name" value="AA_adenyl_dom"/>
</dbReference>
<dbReference type="PANTHER" id="PTHR45527">
    <property type="entry name" value="NONRIBOSOMAL PEPTIDE SYNTHETASE"/>
    <property type="match status" value="1"/>
</dbReference>
<dbReference type="SUPFAM" id="SSF47336">
    <property type="entry name" value="ACP-like"/>
    <property type="match status" value="1"/>
</dbReference>
<gene>
    <name evidence="5" type="ORF">AVDCRST_MAG66-4296</name>
</gene>
<dbReference type="InterPro" id="IPR020845">
    <property type="entry name" value="AMP-binding_CS"/>
</dbReference>
<keyword evidence="2" id="KW-0597">Phosphoprotein</keyword>
<feature type="compositionally biased region" description="Low complexity" evidence="3">
    <location>
        <begin position="599"/>
        <end position="617"/>
    </location>
</feature>
<dbReference type="GO" id="GO:0043041">
    <property type="term" value="P:amino acid activation for nonribosomal peptide biosynthetic process"/>
    <property type="evidence" value="ECO:0007669"/>
    <property type="project" value="TreeGrafter"/>
</dbReference>
<proteinExistence type="predicted"/>
<dbReference type="PANTHER" id="PTHR45527:SF1">
    <property type="entry name" value="FATTY ACID SYNTHASE"/>
    <property type="match status" value="1"/>
</dbReference>
<dbReference type="GO" id="GO:0044550">
    <property type="term" value="P:secondary metabolite biosynthetic process"/>
    <property type="evidence" value="ECO:0007669"/>
    <property type="project" value="TreeGrafter"/>
</dbReference>
<dbReference type="PROSITE" id="PS50075">
    <property type="entry name" value="CARRIER"/>
    <property type="match status" value="1"/>
</dbReference>
<evidence type="ECO:0000256" key="2">
    <source>
        <dbReference type="ARBA" id="ARBA00022553"/>
    </source>
</evidence>
<dbReference type="InterPro" id="IPR025110">
    <property type="entry name" value="AMP-bd_C"/>
</dbReference>
<dbReference type="InterPro" id="IPR000873">
    <property type="entry name" value="AMP-dep_synth/lig_dom"/>
</dbReference>
<dbReference type="SUPFAM" id="SSF56801">
    <property type="entry name" value="Acetyl-CoA synthetase-like"/>
    <property type="match status" value="1"/>
</dbReference>
<dbReference type="InterPro" id="IPR036736">
    <property type="entry name" value="ACP-like_sf"/>
</dbReference>
<dbReference type="Gene3D" id="3.30.300.30">
    <property type="match status" value="1"/>
</dbReference>
<name>A0A6J4QK66_9PSEU</name>
<dbReference type="AlphaFoldDB" id="A0A6J4QK66"/>
<organism evidence="5">
    <name type="scientific">uncultured Pseudonocardia sp</name>
    <dbReference type="NCBI Taxonomy" id="211455"/>
    <lineage>
        <taxon>Bacteria</taxon>
        <taxon>Bacillati</taxon>
        <taxon>Actinomycetota</taxon>
        <taxon>Actinomycetes</taxon>
        <taxon>Pseudonocardiales</taxon>
        <taxon>Pseudonocardiaceae</taxon>
        <taxon>Pseudonocardia</taxon>
        <taxon>environmental samples</taxon>
    </lineage>
</organism>
<dbReference type="InterPro" id="IPR009081">
    <property type="entry name" value="PP-bd_ACP"/>
</dbReference>
<dbReference type="InterPro" id="IPR045851">
    <property type="entry name" value="AMP-bd_C_sf"/>
</dbReference>
<dbReference type="Pfam" id="PF00501">
    <property type="entry name" value="AMP-binding"/>
    <property type="match status" value="1"/>
</dbReference>
<dbReference type="InterPro" id="IPR029058">
    <property type="entry name" value="AB_hydrolase_fold"/>
</dbReference>